<protein>
    <submittedName>
        <fullName evidence="2">Uncharacterized protein</fullName>
    </submittedName>
</protein>
<keyword evidence="3" id="KW-1185">Reference proteome</keyword>
<accession>A0ABX9VWV3</accession>
<comment type="caution">
    <text evidence="2">The sequence shown here is derived from an EMBL/GenBank/DDBJ whole genome shotgun (WGS) entry which is preliminary data.</text>
</comment>
<dbReference type="EMBL" id="QMGS01000031">
    <property type="protein sequence ID" value="RMW89967.1"/>
    <property type="molecule type" value="Genomic_DNA"/>
</dbReference>
<gene>
    <name evidence="2" type="ORF">DOL88_02365</name>
</gene>
<reference evidence="2 3" key="1">
    <citation type="journal article" date="2019" name="J. Oral Microbiol.">
        <title>Role of OmpA1 and OmpA2 in Aggregatibacter actinomycetemcomitans and Aggregatibacter aphrophilus serum resistance.</title>
        <authorList>
            <person name="Lindholm M."/>
            <person name="Min Aung K."/>
            <person name="Nyunt Wai S."/>
            <person name="Oscarsson J."/>
        </authorList>
    </citation>
    <scope>NUCLEOTIDE SEQUENCE [LARGE SCALE GENOMIC DNA]</scope>
    <source>
        <strain evidence="2 3">HK83</strain>
    </source>
</reference>
<organism evidence="2 3">
    <name type="scientific">Aggregatibacter aphrophilus</name>
    <name type="common">Haemophilus aphrophilus</name>
    <dbReference type="NCBI Taxonomy" id="732"/>
    <lineage>
        <taxon>Bacteria</taxon>
        <taxon>Pseudomonadati</taxon>
        <taxon>Pseudomonadota</taxon>
        <taxon>Gammaproteobacteria</taxon>
        <taxon>Pasteurellales</taxon>
        <taxon>Pasteurellaceae</taxon>
        <taxon>Aggregatibacter</taxon>
    </lineage>
</organism>
<dbReference type="Proteomes" id="UP000274211">
    <property type="component" value="Unassembled WGS sequence"/>
</dbReference>
<proteinExistence type="predicted"/>
<feature type="compositionally biased region" description="Polar residues" evidence="1">
    <location>
        <begin position="14"/>
        <end position="25"/>
    </location>
</feature>
<evidence type="ECO:0000313" key="3">
    <source>
        <dbReference type="Proteomes" id="UP000274211"/>
    </source>
</evidence>
<feature type="region of interest" description="Disordered" evidence="1">
    <location>
        <begin position="1"/>
        <end position="31"/>
    </location>
</feature>
<evidence type="ECO:0000313" key="2">
    <source>
        <dbReference type="EMBL" id="RMW89967.1"/>
    </source>
</evidence>
<feature type="compositionally biased region" description="Basic residues" evidence="1">
    <location>
        <begin position="1"/>
        <end position="12"/>
    </location>
</feature>
<evidence type="ECO:0000256" key="1">
    <source>
        <dbReference type="SAM" id="MobiDB-lite"/>
    </source>
</evidence>
<sequence>MYFSTRVRRRAPSRGSSKGISSGYATPQKGEKGYEPMLFSKDFDLMKYYSEYVPPDLYRTVESDLKSLIWLSLIKLGELK</sequence>
<name>A0ABX9VWV3_AGGAP</name>